<evidence type="ECO:0000259" key="7">
    <source>
        <dbReference type="Pfam" id="PF07980"/>
    </source>
</evidence>
<accession>A0A4U0H1K4</accession>
<dbReference type="RefSeq" id="WP_136820600.1">
    <property type="nucleotide sequence ID" value="NZ_BMJX01000003.1"/>
</dbReference>
<dbReference type="Proteomes" id="UP000309872">
    <property type="component" value="Unassembled WGS sequence"/>
</dbReference>
<evidence type="ECO:0000256" key="6">
    <source>
        <dbReference type="SAM" id="SignalP"/>
    </source>
</evidence>
<sequence length="456" mass="52329">MKNLTKKRIVYPMLFCIAFLFASCEDYLNVRSNSALVIPDDLESLQKLLDATQFMNMGICSDGEVASSDYFLQQATYNAFRDEVKLAYVWDNYDQLFNNDWAKAYSVVYTSNLVLDKLKRIERTADNSIQWDQIYAEALVFRANQYLSLVWTFAKAYEKQTASTDMGIVIRQSSDFNAKSERASLQECYRVIVDDLKKAADLLPTTSSYPTRPDKAGAHGSLARTFLSMREYEQALYHADRLLAIKDELLDYNSTSEVNMSANFPFLLFNKETVSYYELTSNTQISVTNAMVDTLLYETYEEADLRRGSFFKKGPKTYHTFRGTYSGSAKLFAGMTVAEAYLIKAECLVRLEQPDLAMNIMDKLLRHRYQTGKYVSPDLSSPEEILAFVLQERRKELLFRGLRWIDIKRLNLEGAEIDLRRNLDGAEFVLPHNSDRFALPLPADIILQTGMPQNPK</sequence>
<evidence type="ECO:0000256" key="4">
    <source>
        <dbReference type="ARBA" id="ARBA00023136"/>
    </source>
</evidence>
<dbReference type="InterPro" id="IPR011990">
    <property type="entry name" value="TPR-like_helical_dom_sf"/>
</dbReference>
<evidence type="ECO:0000256" key="1">
    <source>
        <dbReference type="ARBA" id="ARBA00004442"/>
    </source>
</evidence>
<evidence type="ECO:0000313" key="9">
    <source>
        <dbReference type="EMBL" id="TJY65471.1"/>
    </source>
</evidence>
<keyword evidence="10" id="KW-1185">Reference proteome</keyword>
<keyword evidence="4" id="KW-0472">Membrane</keyword>
<dbReference type="AlphaFoldDB" id="A0A4U0H1K4"/>
<feature type="domain" description="RagB/SusD" evidence="7">
    <location>
        <begin position="307"/>
        <end position="410"/>
    </location>
</feature>
<feature type="signal peptide" evidence="6">
    <location>
        <begin position="1"/>
        <end position="22"/>
    </location>
</feature>
<protein>
    <submittedName>
        <fullName evidence="9">RagB/SusD family nutrient uptake outer membrane protein</fullName>
    </submittedName>
</protein>
<gene>
    <name evidence="9" type="ORF">FAZ19_10025</name>
</gene>
<dbReference type="SUPFAM" id="SSF48452">
    <property type="entry name" value="TPR-like"/>
    <property type="match status" value="1"/>
</dbReference>
<dbReference type="EMBL" id="SUKA01000003">
    <property type="protein sequence ID" value="TJY65471.1"/>
    <property type="molecule type" value="Genomic_DNA"/>
</dbReference>
<dbReference type="PROSITE" id="PS51257">
    <property type="entry name" value="PROKAR_LIPOPROTEIN"/>
    <property type="match status" value="1"/>
</dbReference>
<feature type="chain" id="PRO_5020744915" evidence="6">
    <location>
        <begin position="23"/>
        <end position="456"/>
    </location>
</feature>
<comment type="caution">
    <text evidence="9">The sequence shown here is derived from an EMBL/GenBank/DDBJ whole genome shotgun (WGS) entry which is preliminary data.</text>
</comment>
<reference evidence="9 10" key="1">
    <citation type="submission" date="2019-04" db="EMBL/GenBank/DDBJ databases">
        <title>Sphingobacterium olei sp. nov., isolated from oil-contaminated soil.</title>
        <authorList>
            <person name="Liu B."/>
        </authorList>
    </citation>
    <scope>NUCLEOTIDE SEQUENCE [LARGE SCALE GENOMIC DNA]</scope>
    <source>
        <strain evidence="9 10">Y3L14</strain>
    </source>
</reference>
<dbReference type="Pfam" id="PF07980">
    <property type="entry name" value="SusD_RagB"/>
    <property type="match status" value="1"/>
</dbReference>
<evidence type="ECO:0000259" key="8">
    <source>
        <dbReference type="Pfam" id="PF14322"/>
    </source>
</evidence>
<feature type="domain" description="SusD-like N-terminal" evidence="8">
    <location>
        <begin position="26"/>
        <end position="227"/>
    </location>
</feature>
<dbReference type="Gene3D" id="1.25.40.390">
    <property type="match status" value="1"/>
</dbReference>
<proteinExistence type="inferred from homology"/>
<name>A0A4U0H1K4_9SPHI</name>
<comment type="similarity">
    <text evidence="2">Belongs to the SusD family.</text>
</comment>
<dbReference type="Pfam" id="PF14322">
    <property type="entry name" value="SusD-like_3"/>
    <property type="match status" value="1"/>
</dbReference>
<evidence type="ECO:0000256" key="2">
    <source>
        <dbReference type="ARBA" id="ARBA00006275"/>
    </source>
</evidence>
<comment type="subcellular location">
    <subcellularLocation>
        <location evidence="1">Cell outer membrane</location>
    </subcellularLocation>
</comment>
<keyword evidence="5" id="KW-0998">Cell outer membrane</keyword>
<dbReference type="InterPro" id="IPR033985">
    <property type="entry name" value="SusD-like_N"/>
</dbReference>
<keyword evidence="3 6" id="KW-0732">Signal</keyword>
<dbReference type="GO" id="GO:0009279">
    <property type="term" value="C:cell outer membrane"/>
    <property type="evidence" value="ECO:0007669"/>
    <property type="project" value="UniProtKB-SubCell"/>
</dbReference>
<organism evidence="9 10">
    <name type="scientific">Sphingobacterium alkalisoli</name>
    <dbReference type="NCBI Taxonomy" id="1874115"/>
    <lineage>
        <taxon>Bacteria</taxon>
        <taxon>Pseudomonadati</taxon>
        <taxon>Bacteroidota</taxon>
        <taxon>Sphingobacteriia</taxon>
        <taxon>Sphingobacteriales</taxon>
        <taxon>Sphingobacteriaceae</taxon>
        <taxon>Sphingobacterium</taxon>
    </lineage>
</organism>
<dbReference type="OrthoDB" id="653598at2"/>
<evidence type="ECO:0000256" key="5">
    <source>
        <dbReference type="ARBA" id="ARBA00023237"/>
    </source>
</evidence>
<evidence type="ECO:0000256" key="3">
    <source>
        <dbReference type="ARBA" id="ARBA00022729"/>
    </source>
</evidence>
<evidence type="ECO:0000313" key="10">
    <source>
        <dbReference type="Proteomes" id="UP000309872"/>
    </source>
</evidence>
<dbReference type="InterPro" id="IPR012944">
    <property type="entry name" value="SusD_RagB_dom"/>
</dbReference>